<gene>
    <name evidence="1" type="ORF">BWY73_01310</name>
</gene>
<reference evidence="1" key="1">
    <citation type="submission" date="2017-02" db="EMBL/GenBank/DDBJ databases">
        <title>Delving into the versatile metabolic prowess of the omnipresent phylum Bacteroidetes.</title>
        <authorList>
            <person name="Nobu M.K."/>
            <person name="Mei R."/>
            <person name="Narihiro T."/>
            <person name="Kuroda K."/>
            <person name="Liu W.-T."/>
        </authorList>
    </citation>
    <scope>NUCLEOTIDE SEQUENCE</scope>
    <source>
        <strain evidence="1">ADurb.Bin417</strain>
    </source>
</reference>
<proteinExistence type="predicted"/>
<dbReference type="Proteomes" id="UP000485484">
    <property type="component" value="Unassembled WGS sequence"/>
</dbReference>
<dbReference type="AlphaFoldDB" id="A0A1V5MB81"/>
<comment type="caution">
    <text evidence="1">The sequence shown here is derived from an EMBL/GenBank/DDBJ whole genome shotgun (WGS) entry which is preliminary data.</text>
</comment>
<accession>A0A1V5MB81</accession>
<organism evidence="1">
    <name type="scientific">candidate division TA06 bacterium ADurb.Bin417</name>
    <dbReference type="NCBI Taxonomy" id="1852828"/>
    <lineage>
        <taxon>Bacteria</taxon>
        <taxon>Bacteria division TA06</taxon>
    </lineage>
</organism>
<protein>
    <submittedName>
        <fullName evidence="1">Uncharacterized protein</fullName>
    </submittedName>
</protein>
<name>A0A1V5MB81_UNCT6</name>
<evidence type="ECO:0000313" key="1">
    <source>
        <dbReference type="EMBL" id="OPZ90477.1"/>
    </source>
</evidence>
<sequence>MADGIRAELARRKSIHWYSVRVANFGMLHSYSTVIQTEKSMWVPFSGGDEEP</sequence>
<dbReference type="EMBL" id="MWAK01000256">
    <property type="protein sequence ID" value="OPZ90477.1"/>
    <property type="molecule type" value="Genomic_DNA"/>
</dbReference>